<reference evidence="2" key="1">
    <citation type="submission" date="2022-12" db="EMBL/GenBank/DDBJ databases">
        <authorList>
            <person name="Petersen C."/>
        </authorList>
    </citation>
    <scope>NUCLEOTIDE SEQUENCE</scope>
    <source>
        <strain evidence="2">IBT 3081</strain>
    </source>
</reference>
<comment type="caution">
    <text evidence="2">The sequence shown here is derived from an EMBL/GenBank/DDBJ whole genome shotgun (WGS) entry which is preliminary data.</text>
</comment>
<dbReference type="AlphaFoldDB" id="A0A9W9RT41"/>
<dbReference type="InterPro" id="IPR012337">
    <property type="entry name" value="RNaseH-like_sf"/>
</dbReference>
<proteinExistence type="predicted"/>
<dbReference type="Gene3D" id="3.30.420.10">
    <property type="entry name" value="Ribonuclease H-like superfamily/Ribonuclease H"/>
    <property type="match status" value="1"/>
</dbReference>
<accession>A0A9W9RT41</accession>
<reference evidence="2" key="2">
    <citation type="journal article" date="2023" name="IMA Fungus">
        <title>Comparative genomic study of the Penicillium genus elucidates a diverse pangenome and 15 lateral gene transfer events.</title>
        <authorList>
            <person name="Petersen C."/>
            <person name="Sorensen T."/>
            <person name="Nielsen M.R."/>
            <person name="Sondergaard T.E."/>
            <person name="Sorensen J.L."/>
            <person name="Fitzpatrick D.A."/>
            <person name="Frisvad J.C."/>
            <person name="Nielsen K.L."/>
        </authorList>
    </citation>
    <scope>NUCLEOTIDE SEQUENCE</scope>
    <source>
        <strain evidence="2">IBT 3081</strain>
    </source>
</reference>
<evidence type="ECO:0000256" key="1">
    <source>
        <dbReference type="SAM" id="MobiDB-lite"/>
    </source>
</evidence>
<dbReference type="GO" id="GO:0003676">
    <property type="term" value="F:nucleic acid binding"/>
    <property type="evidence" value="ECO:0007669"/>
    <property type="project" value="InterPro"/>
</dbReference>
<sequence>MATVTLQDGRVDFKLLGTRPTTPEKPAVKPAIEASVAPIPDPPPKPTLRPLGEPVRVRVFKPLPEPWIELDYPDPPSNHVLEPLGTPVGAPVFDPLPGPLIGRAHHVPALLSKRQRARHRQTQREAVQLTKMSPDPELSLEEAPPNNTPSQLLAQSSGPSVSRKRKAPPSDRDPDENPRPSKKRNTDKASRRYCWQLGHDFIGFVSLTTGEMALEFSKHILEHDIQKDVCKRLVYFCDGSLRWLCGAAGVVWPQSFTSSKFEGKGIYYPFSIDSTATLELFAIASTLEAAISDLENPRSNVVRALGVKKTSFQGIKGQTRSHLHDMTKELFVFTDDLYALRRISGELTYPAKGDIATQLATISAHAKTLNGLGVHVELHLSPGHSAVPGNEAADAMAKQTQKKLLFATKTCWPTDGPAQSELTTAAPAKATIVCL</sequence>
<keyword evidence="3" id="KW-1185">Reference proteome</keyword>
<organism evidence="2 3">
    <name type="scientific">Penicillium concentricum</name>
    <dbReference type="NCBI Taxonomy" id="293559"/>
    <lineage>
        <taxon>Eukaryota</taxon>
        <taxon>Fungi</taxon>
        <taxon>Dikarya</taxon>
        <taxon>Ascomycota</taxon>
        <taxon>Pezizomycotina</taxon>
        <taxon>Eurotiomycetes</taxon>
        <taxon>Eurotiomycetidae</taxon>
        <taxon>Eurotiales</taxon>
        <taxon>Aspergillaceae</taxon>
        <taxon>Penicillium</taxon>
    </lineage>
</organism>
<name>A0A9W9RT41_9EURO</name>
<evidence type="ECO:0000313" key="3">
    <source>
        <dbReference type="Proteomes" id="UP001147752"/>
    </source>
</evidence>
<evidence type="ECO:0008006" key="4">
    <source>
        <dbReference type="Google" id="ProtNLM"/>
    </source>
</evidence>
<dbReference type="InterPro" id="IPR036397">
    <property type="entry name" value="RNaseH_sf"/>
</dbReference>
<evidence type="ECO:0000313" key="2">
    <source>
        <dbReference type="EMBL" id="KAJ5365900.1"/>
    </source>
</evidence>
<feature type="region of interest" description="Disordered" evidence="1">
    <location>
        <begin position="113"/>
        <end position="189"/>
    </location>
</feature>
<dbReference type="SUPFAM" id="SSF53098">
    <property type="entry name" value="Ribonuclease H-like"/>
    <property type="match status" value="1"/>
</dbReference>
<feature type="compositionally biased region" description="Basic and acidic residues" evidence="1">
    <location>
        <begin position="168"/>
        <end position="189"/>
    </location>
</feature>
<gene>
    <name evidence="2" type="ORF">N7517_008786</name>
</gene>
<dbReference type="OrthoDB" id="3548481at2759"/>
<dbReference type="Proteomes" id="UP001147752">
    <property type="component" value="Unassembled WGS sequence"/>
</dbReference>
<dbReference type="GeneID" id="81465698"/>
<dbReference type="RefSeq" id="XP_056577366.1">
    <property type="nucleotide sequence ID" value="XM_056726515.1"/>
</dbReference>
<dbReference type="EMBL" id="JAPZBT010000003">
    <property type="protein sequence ID" value="KAJ5365900.1"/>
    <property type="molecule type" value="Genomic_DNA"/>
</dbReference>
<feature type="compositionally biased region" description="Polar residues" evidence="1">
    <location>
        <begin position="148"/>
        <end position="160"/>
    </location>
</feature>
<protein>
    <recommendedName>
        <fullName evidence="4">RNase H type-1 domain-containing protein</fullName>
    </recommendedName>
</protein>